<dbReference type="EMBL" id="LFVZ01000006">
    <property type="protein sequence ID" value="KTW28957.1"/>
    <property type="molecule type" value="Genomic_DNA"/>
</dbReference>
<gene>
    <name evidence="3" type="ORF">T552_01587</name>
</gene>
<dbReference type="PROSITE" id="PS00778">
    <property type="entry name" value="HIS_ACID_PHOSPHAT_2"/>
    <property type="match status" value="1"/>
</dbReference>
<dbReference type="PANTHER" id="PTHR11567">
    <property type="entry name" value="ACID PHOSPHATASE-RELATED"/>
    <property type="match status" value="1"/>
</dbReference>
<dbReference type="GO" id="GO:0016791">
    <property type="term" value="F:phosphatase activity"/>
    <property type="evidence" value="ECO:0007669"/>
    <property type="project" value="TreeGrafter"/>
</dbReference>
<dbReference type="InterPro" id="IPR050645">
    <property type="entry name" value="Histidine_acid_phosphatase"/>
</dbReference>
<dbReference type="AlphaFoldDB" id="A0A0W4ZKQ1"/>
<dbReference type="Gene3D" id="3.40.50.1240">
    <property type="entry name" value="Phosphoglycerate mutase-like"/>
    <property type="match status" value="1"/>
</dbReference>
<dbReference type="PANTHER" id="PTHR11567:SF110">
    <property type="entry name" value="2-PHOSPHOXYLOSE PHOSPHATASE 1"/>
    <property type="match status" value="1"/>
</dbReference>
<dbReference type="InterPro" id="IPR033379">
    <property type="entry name" value="Acid_Pase_AS"/>
</dbReference>
<proteinExistence type="inferred from homology"/>
<reference evidence="4" key="1">
    <citation type="journal article" date="2016" name="Nat. Commun.">
        <title>Genome analysis of three Pneumocystis species reveals adaptation mechanisms to life exclusively in mammalian hosts.</title>
        <authorList>
            <person name="Ma L."/>
            <person name="Chen Z."/>
            <person name="Huang D.W."/>
            <person name="Kutty G."/>
            <person name="Ishihara M."/>
            <person name="Wang H."/>
            <person name="Abouelleil A."/>
            <person name="Bishop L."/>
            <person name="Davey E."/>
            <person name="Deng R."/>
            <person name="Deng X."/>
            <person name="Fan L."/>
            <person name="Fantoni G."/>
            <person name="Fitzgerald M."/>
            <person name="Gogineni E."/>
            <person name="Goldberg J.M."/>
            <person name="Handley G."/>
            <person name="Hu X."/>
            <person name="Huber C."/>
            <person name="Jiao X."/>
            <person name="Jones K."/>
            <person name="Levin J.Z."/>
            <person name="Liu Y."/>
            <person name="Macdonald P."/>
            <person name="Melnikov A."/>
            <person name="Raley C."/>
            <person name="Sassi M."/>
            <person name="Sherman B.T."/>
            <person name="Song X."/>
            <person name="Sykes S."/>
            <person name="Tran B."/>
            <person name="Walsh L."/>
            <person name="Xia Y."/>
            <person name="Yang J."/>
            <person name="Young S."/>
            <person name="Zeng Q."/>
            <person name="Zheng X."/>
            <person name="Stephens R."/>
            <person name="Nusbaum C."/>
            <person name="Birren B.W."/>
            <person name="Azadi P."/>
            <person name="Lempicki R.A."/>
            <person name="Cuomo C.A."/>
            <person name="Kovacs J.A."/>
        </authorList>
    </citation>
    <scope>NUCLEOTIDE SEQUENCE [LARGE SCALE GENOMIC DNA]</scope>
    <source>
        <strain evidence="4">B80</strain>
    </source>
</reference>
<keyword evidence="2" id="KW-0378">Hydrolase</keyword>
<dbReference type="OrthoDB" id="10257284at2759"/>
<comment type="similarity">
    <text evidence="1">Belongs to the histidine acid phosphatase family.</text>
</comment>
<dbReference type="Pfam" id="PF00328">
    <property type="entry name" value="His_Phos_2"/>
    <property type="match status" value="1"/>
</dbReference>
<dbReference type="InterPro" id="IPR000560">
    <property type="entry name" value="His_Pase_clade-2"/>
</dbReference>
<evidence type="ECO:0008006" key="5">
    <source>
        <dbReference type="Google" id="ProtNLM"/>
    </source>
</evidence>
<accession>A0A0W4ZKQ1</accession>
<evidence type="ECO:0000256" key="2">
    <source>
        <dbReference type="ARBA" id="ARBA00022801"/>
    </source>
</evidence>
<organism evidence="3 4">
    <name type="scientific">Pneumocystis carinii (strain B80)</name>
    <name type="common">Rat pneumocystis pneumonia agent</name>
    <name type="synonym">Pneumocystis carinii f. sp. carinii</name>
    <dbReference type="NCBI Taxonomy" id="1408658"/>
    <lineage>
        <taxon>Eukaryota</taxon>
        <taxon>Fungi</taxon>
        <taxon>Dikarya</taxon>
        <taxon>Ascomycota</taxon>
        <taxon>Taphrinomycotina</taxon>
        <taxon>Pneumocystomycetes</taxon>
        <taxon>Pneumocystaceae</taxon>
        <taxon>Pneumocystis</taxon>
    </lineage>
</organism>
<keyword evidence="4" id="KW-1185">Reference proteome</keyword>
<dbReference type="SUPFAM" id="SSF53254">
    <property type="entry name" value="Phosphoglycerate mutase-like"/>
    <property type="match status" value="1"/>
</dbReference>
<evidence type="ECO:0000256" key="1">
    <source>
        <dbReference type="ARBA" id="ARBA00005375"/>
    </source>
</evidence>
<sequence>MASLPFQKGYDASDISKLYPPELSLHYVQVIFRHGERTPIFSKLKFPGIQKNWNLCNSANFFRSAVKIKSSVTSDDHQNWDYLKCKRKLEIMNEDSKFRRVEDDSVCMEGELTDIGRESTLNLGKRLRKLYVDQLSFLPDVISKSSQIYVRSSNIPRALESAQQVFSGLYPPKFRESSFELEFGLRKLHDENIFPNDDQCKRLRVLLKEFRNSASKAWDPILASRTSEKLSKYIPDKISIKGRVQVFELFDLICTGLGNRVKMPDELYDEELRRDLELASISEWFDGYRDSHEVRRLGIGSFLGELKDSFVESKKHMDNERRKISLYGAHDTTLGSILQSLECFDRRWPPYASHIAFELFRKPSTSYFRSFFQKDEWYIRLRYNDTSLVIPECKKKGNHLSGNESFCTFQAFQDIVLKMVPKNLSEECSI</sequence>
<evidence type="ECO:0000313" key="3">
    <source>
        <dbReference type="EMBL" id="KTW28957.1"/>
    </source>
</evidence>
<dbReference type="GeneID" id="28936369"/>
<evidence type="ECO:0000313" key="4">
    <source>
        <dbReference type="Proteomes" id="UP000054454"/>
    </source>
</evidence>
<dbReference type="RefSeq" id="XP_018226324.1">
    <property type="nucleotide sequence ID" value="XM_018370166.1"/>
</dbReference>
<dbReference type="Proteomes" id="UP000054454">
    <property type="component" value="Unassembled WGS sequence"/>
</dbReference>
<dbReference type="VEuPathDB" id="FungiDB:T552_01587"/>
<dbReference type="InterPro" id="IPR029033">
    <property type="entry name" value="His_PPase_superfam"/>
</dbReference>
<name>A0A0W4ZKQ1_PNEC8</name>
<dbReference type="CDD" id="cd07061">
    <property type="entry name" value="HP_HAP_like"/>
    <property type="match status" value="1"/>
</dbReference>
<protein>
    <recommendedName>
        <fullName evidence="5">Acid phosphatase</fullName>
    </recommendedName>
</protein>
<comment type="caution">
    <text evidence="3">The sequence shown here is derived from an EMBL/GenBank/DDBJ whole genome shotgun (WGS) entry which is preliminary data.</text>
</comment>
<dbReference type="PROSITE" id="PS00616">
    <property type="entry name" value="HIS_ACID_PHOSPHAT_1"/>
    <property type="match status" value="1"/>
</dbReference>